<dbReference type="OrthoDB" id="422658at2"/>
<accession>A0A2A2TBF8</accession>
<keyword evidence="3" id="KW-1185">Reference proteome</keyword>
<name>A0A2A2TBF8_9CYAN</name>
<dbReference type="Proteomes" id="UP000218238">
    <property type="component" value="Unassembled WGS sequence"/>
</dbReference>
<reference evidence="2 3" key="1">
    <citation type="submission" date="2017-08" db="EMBL/GenBank/DDBJ databases">
        <title>Draft genome sequence of filamentous cyanobacterium Calothrix elsteri CCALA 953.</title>
        <authorList>
            <person name="Gagunashvili A.N."/>
            <person name="Elster J."/>
            <person name="Andresson O.S."/>
        </authorList>
    </citation>
    <scope>NUCLEOTIDE SEQUENCE [LARGE SCALE GENOMIC DNA]</scope>
    <source>
        <strain evidence="2 3">CCALA 953</strain>
    </source>
</reference>
<comment type="caution">
    <text evidence="2">The sequence shown here is derived from an EMBL/GenBank/DDBJ whole genome shotgun (WGS) entry which is preliminary data.</text>
</comment>
<organism evidence="2 3">
    <name type="scientific">Brunnivagina elsteri CCALA 953</name>
    <dbReference type="NCBI Taxonomy" id="987040"/>
    <lineage>
        <taxon>Bacteria</taxon>
        <taxon>Bacillati</taxon>
        <taxon>Cyanobacteriota</taxon>
        <taxon>Cyanophyceae</taxon>
        <taxon>Nostocales</taxon>
        <taxon>Calotrichaceae</taxon>
        <taxon>Brunnivagina</taxon>
    </lineage>
</organism>
<feature type="compositionally biased region" description="Low complexity" evidence="1">
    <location>
        <begin position="131"/>
        <end position="142"/>
    </location>
</feature>
<proteinExistence type="predicted"/>
<gene>
    <name evidence="2" type="ORF">CK510_26510</name>
</gene>
<dbReference type="AlphaFoldDB" id="A0A2A2TBF8"/>
<sequence length="150" mass="16518">MGSIRFSRQVVIGIVIACSGLGQIINPAFASKTPSNITVVSNNGDNFANMVQRGESAAISTIRRSFSRNSRTNQISLIVLGDRNAQKVPMMRISVTRSQWQRKPRIKAWTKYYRDAGKILGFPNNQITAANPSNVPKSKPNNLQVSQTAK</sequence>
<evidence type="ECO:0000313" key="3">
    <source>
        <dbReference type="Proteomes" id="UP000218238"/>
    </source>
</evidence>
<protein>
    <submittedName>
        <fullName evidence="2">Uncharacterized protein</fullName>
    </submittedName>
</protein>
<evidence type="ECO:0000256" key="1">
    <source>
        <dbReference type="SAM" id="MobiDB-lite"/>
    </source>
</evidence>
<feature type="region of interest" description="Disordered" evidence="1">
    <location>
        <begin position="130"/>
        <end position="150"/>
    </location>
</feature>
<dbReference type="RefSeq" id="WP_095724508.1">
    <property type="nucleotide sequence ID" value="NZ_NTFS01000466.1"/>
</dbReference>
<dbReference type="EMBL" id="NTFS01000466">
    <property type="protein sequence ID" value="PAX51127.1"/>
    <property type="molecule type" value="Genomic_DNA"/>
</dbReference>
<evidence type="ECO:0000313" key="2">
    <source>
        <dbReference type="EMBL" id="PAX51127.1"/>
    </source>
</evidence>